<dbReference type="EMBL" id="CAJNOU010000302">
    <property type="protein sequence ID" value="CAF0951651.1"/>
    <property type="molecule type" value="Genomic_DNA"/>
</dbReference>
<evidence type="ECO:0000313" key="4">
    <source>
        <dbReference type="EMBL" id="CAF3916811.1"/>
    </source>
</evidence>
<gene>
    <name evidence="3" type="ORF">FNK824_LOCUS9457</name>
    <name evidence="4" type="ORF">JBS370_LOCUS21698</name>
    <name evidence="1" type="ORF">RFH988_LOCUS7871</name>
    <name evidence="2" type="ORF">SEV965_LOCUS8291</name>
</gene>
<evidence type="ECO:0000313" key="3">
    <source>
        <dbReference type="EMBL" id="CAF3705508.1"/>
    </source>
</evidence>
<dbReference type="EMBL" id="CAJOBE010000995">
    <property type="protein sequence ID" value="CAF3705508.1"/>
    <property type="molecule type" value="Genomic_DNA"/>
</dbReference>
<protein>
    <submittedName>
        <fullName evidence="4">Uncharacterized protein</fullName>
    </submittedName>
</protein>
<dbReference type="OrthoDB" id="10062343at2759"/>
<evidence type="ECO:0000313" key="2">
    <source>
        <dbReference type="EMBL" id="CAF0951651.1"/>
    </source>
</evidence>
<dbReference type="Proteomes" id="UP000663836">
    <property type="component" value="Unassembled WGS sequence"/>
</dbReference>
<dbReference type="EMBL" id="CAJOBD010002913">
    <property type="protein sequence ID" value="CAF3916811.1"/>
    <property type="molecule type" value="Genomic_DNA"/>
</dbReference>
<dbReference type="AlphaFoldDB" id="A0A819INP1"/>
<accession>A0A819INP1</accession>
<evidence type="ECO:0000313" key="1">
    <source>
        <dbReference type="EMBL" id="CAF0879118.1"/>
    </source>
</evidence>
<reference evidence="4" key="1">
    <citation type="submission" date="2021-02" db="EMBL/GenBank/DDBJ databases">
        <authorList>
            <person name="Nowell W R."/>
        </authorList>
    </citation>
    <scope>NUCLEOTIDE SEQUENCE</scope>
</reference>
<name>A0A819INP1_9BILA</name>
<organism evidence="4 5">
    <name type="scientific">Rotaria sordida</name>
    <dbReference type="NCBI Taxonomy" id="392033"/>
    <lineage>
        <taxon>Eukaryota</taxon>
        <taxon>Metazoa</taxon>
        <taxon>Spiralia</taxon>
        <taxon>Gnathifera</taxon>
        <taxon>Rotifera</taxon>
        <taxon>Eurotatoria</taxon>
        <taxon>Bdelloidea</taxon>
        <taxon>Philodinida</taxon>
        <taxon>Philodinidae</taxon>
        <taxon>Rotaria</taxon>
    </lineage>
</organism>
<dbReference type="EMBL" id="CAJNOO010000256">
    <property type="protein sequence ID" value="CAF0879118.1"/>
    <property type="molecule type" value="Genomic_DNA"/>
</dbReference>
<proteinExistence type="predicted"/>
<dbReference type="Proteomes" id="UP000663874">
    <property type="component" value="Unassembled WGS sequence"/>
</dbReference>
<sequence length="138" mass="16172">MSSSQLTTLRLDQQVNLQKFRPKAKINSARLAIHMSFFATKHENAIKKLQERYLLCLTEMNQMFIEENPETKVGLSSFQDLRPRKVLYKSSTLHHVCVCTYHENIVLLLKSLNEHVHRLKSIDWNSFIKLIVCNDTNE</sequence>
<comment type="caution">
    <text evidence="4">The sequence shown here is derived from an EMBL/GenBank/DDBJ whole genome shotgun (WGS) entry which is preliminary data.</text>
</comment>
<dbReference type="Proteomes" id="UP000663882">
    <property type="component" value="Unassembled WGS sequence"/>
</dbReference>
<dbReference type="Proteomes" id="UP000663889">
    <property type="component" value="Unassembled WGS sequence"/>
</dbReference>
<evidence type="ECO:0000313" key="5">
    <source>
        <dbReference type="Proteomes" id="UP000663836"/>
    </source>
</evidence>